<keyword evidence="10" id="KW-1185">Reference proteome</keyword>
<keyword evidence="2" id="KW-0813">Transport</keyword>
<evidence type="ECO:0000313" key="10">
    <source>
        <dbReference type="Proteomes" id="UP001303115"/>
    </source>
</evidence>
<feature type="region of interest" description="Disordered" evidence="7">
    <location>
        <begin position="218"/>
        <end position="245"/>
    </location>
</feature>
<feature type="transmembrane region" description="Helical" evidence="8">
    <location>
        <begin position="427"/>
        <end position="447"/>
    </location>
</feature>
<keyword evidence="5" id="KW-0406">Ion transport</keyword>
<proteinExistence type="predicted"/>
<evidence type="ECO:0000256" key="1">
    <source>
        <dbReference type="ARBA" id="ARBA00004141"/>
    </source>
</evidence>
<evidence type="ECO:0000256" key="6">
    <source>
        <dbReference type="ARBA" id="ARBA00023136"/>
    </source>
</evidence>
<dbReference type="AlphaFoldDB" id="A0AAN6PHY8"/>
<feature type="transmembrane region" description="Helical" evidence="8">
    <location>
        <begin position="94"/>
        <end position="115"/>
    </location>
</feature>
<name>A0AAN6PHY8_9PEZI</name>
<evidence type="ECO:0000256" key="3">
    <source>
        <dbReference type="ARBA" id="ARBA00022692"/>
    </source>
</evidence>
<comment type="caution">
    <text evidence="9">The sequence shown here is derived from an EMBL/GenBank/DDBJ whole genome shotgun (WGS) entry which is preliminary data.</text>
</comment>
<evidence type="ECO:0000256" key="5">
    <source>
        <dbReference type="ARBA" id="ARBA00023065"/>
    </source>
</evidence>
<evidence type="ECO:0000256" key="7">
    <source>
        <dbReference type="SAM" id="MobiDB-lite"/>
    </source>
</evidence>
<feature type="region of interest" description="Disordered" evidence="7">
    <location>
        <begin position="526"/>
        <end position="575"/>
    </location>
</feature>
<evidence type="ECO:0000256" key="2">
    <source>
        <dbReference type="ARBA" id="ARBA00022448"/>
    </source>
</evidence>
<dbReference type="EMBL" id="MU854359">
    <property type="protein sequence ID" value="KAK4041319.1"/>
    <property type="molecule type" value="Genomic_DNA"/>
</dbReference>
<feature type="transmembrane region" description="Helical" evidence="8">
    <location>
        <begin position="467"/>
        <end position="490"/>
    </location>
</feature>
<dbReference type="GO" id="GO:0140107">
    <property type="term" value="F:high-affinity potassium ion transmembrane transporter activity"/>
    <property type="evidence" value="ECO:0007669"/>
    <property type="project" value="TreeGrafter"/>
</dbReference>
<dbReference type="PANTHER" id="PTHR31064:SF37">
    <property type="entry name" value="TRANSPORTER, PUTATIVE (EUROFUNG)-RELATED"/>
    <property type="match status" value="1"/>
</dbReference>
<evidence type="ECO:0000256" key="8">
    <source>
        <dbReference type="SAM" id="Phobius"/>
    </source>
</evidence>
<feature type="transmembrane region" description="Helical" evidence="8">
    <location>
        <begin position="293"/>
        <end position="313"/>
    </location>
</feature>
<gene>
    <name evidence="9" type="ORF">C8A01DRAFT_14898</name>
</gene>
<keyword evidence="6 8" id="KW-0472">Membrane</keyword>
<dbReference type="GO" id="GO:0030007">
    <property type="term" value="P:intracellular potassium ion homeostasis"/>
    <property type="evidence" value="ECO:0007669"/>
    <property type="project" value="TreeGrafter"/>
</dbReference>
<feature type="transmembrane region" description="Helical" evidence="8">
    <location>
        <begin position="32"/>
        <end position="52"/>
    </location>
</feature>
<feature type="region of interest" description="Disordered" evidence="7">
    <location>
        <begin position="165"/>
        <end position="190"/>
    </location>
</feature>
<organism evidence="9 10">
    <name type="scientific">Parachaetomium inaequale</name>
    <dbReference type="NCBI Taxonomy" id="2588326"/>
    <lineage>
        <taxon>Eukaryota</taxon>
        <taxon>Fungi</taxon>
        <taxon>Dikarya</taxon>
        <taxon>Ascomycota</taxon>
        <taxon>Pezizomycotina</taxon>
        <taxon>Sordariomycetes</taxon>
        <taxon>Sordariomycetidae</taxon>
        <taxon>Sordariales</taxon>
        <taxon>Chaetomiaceae</taxon>
        <taxon>Parachaetomium</taxon>
    </lineage>
</organism>
<feature type="transmembrane region" description="Helical" evidence="8">
    <location>
        <begin position="358"/>
        <end position="386"/>
    </location>
</feature>
<evidence type="ECO:0000256" key="4">
    <source>
        <dbReference type="ARBA" id="ARBA00022989"/>
    </source>
</evidence>
<protein>
    <submittedName>
        <fullName evidence="9">Cation transport protein-domain-containing protein</fullName>
    </submittedName>
</protein>
<comment type="subcellular location">
    <subcellularLocation>
        <location evidence="1">Membrane</location>
        <topology evidence="1">Multi-pass membrane protein</topology>
    </subcellularLocation>
</comment>
<feature type="region of interest" description="Disordered" evidence="7">
    <location>
        <begin position="607"/>
        <end position="649"/>
    </location>
</feature>
<feature type="transmembrane region" description="Helical" evidence="8">
    <location>
        <begin position="325"/>
        <end position="346"/>
    </location>
</feature>
<dbReference type="GO" id="GO:0005886">
    <property type="term" value="C:plasma membrane"/>
    <property type="evidence" value="ECO:0007669"/>
    <property type="project" value="TreeGrafter"/>
</dbReference>
<dbReference type="Proteomes" id="UP001303115">
    <property type="component" value="Unassembled WGS sequence"/>
</dbReference>
<reference evidence="10" key="1">
    <citation type="journal article" date="2023" name="Mol. Phylogenet. Evol.">
        <title>Genome-scale phylogeny and comparative genomics of the fungal order Sordariales.</title>
        <authorList>
            <person name="Hensen N."/>
            <person name="Bonometti L."/>
            <person name="Westerberg I."/>
            <person name="Brannstrom I.O."/>
            <person name="Guillou S."/>
            <person name="Cros-Aarteil S."/>
            <person name="Calhoun S."/>
            <person name="Haridas S."/>
            <person name="Kuo A."/>
            <person name="Mondo S."/>
            <person name="Pangilinan J."/>
            <person name="Riley R."/>
            <person name="LaButti K."/>
            <person name="Andreopoulos B."/>
            <person name="Lipzen A."/>
            <person name="Chen C."/>
            <person name="Yan M."/>
            <person name="Daum C."/>
            <person name="Ng V."/>
            <person name="Clum A."/>
            <person name="Steindorff A."/>
            <person name="Ohm R.A."/>
            <person name="Martin F."/>
            <person name="Silar P."/>
            <person name="Natvig D.O."/>
            <person name="Lalanne C."/>
            <person name="Gautier V."/>
            <person name="Ament-Velasquez S.L."/>
            <person name="Kruys A."/>
            <person name="Hutchinson M.I."/>
            <person name="Powell A.J."/>
            <person name="Barry K."/>
            <person name="Miller A.N."/>
            <person name="Grigoriev I.V."/>
            <person name="Debuchy R."/>
            <person name="Gladieux P."/>
            <person name="Hiltunen Thoren M."/>
            <person name="Johannesson H."/>
        </authorList>
    </citation>
    <scope>NUCLEOTIDE SEQUENCE [LARGE SCALE GENOMIC DNA]</scope>
    <source>
        <strain evidence="10">CBS 284.82</strain>
    </source>
</reference>
<feature type="compositionally biased region" description="Polar residues" evidence="7">
    <location>
        <begin position="562"/>
        <end position="575"/>
    </location>
</feature>
<accession>A0AAN6PHY8</accession>
<dbReference type="GO" id="GO:1990573">
    <property type="term" value="P:potassium ion import across plasma membrane"/>
    <property type="evidence" value="ECO:0007669"/>
    <property type="project" value="TreeGrafter"/>
</dbReference>
<dbReference type="PANTHER" id="PTHR31064">
    <property type="entry name" value="POTASSIUM TRANSPORT PROTEIN DDB_G0292412-RELATED"/>
    <property type="match status" value="1"/>
</dbReference>
<dbReference type="InterPro" id="IPR051143">
    <property type="entry name" value="TrkH_K-transport"/>
</dbReference>
<keyword evidence="3 8" id="KW-0812">Transmembrane</keyword>
<keyword evidence="4 8" id="KW-1133">Transmembrane helix</keyword>
<dbReference type="InterPro" id="IPR003445">
    <property type="entry name" value="Cat_transpt"/>
</dbReference>
<evidence type="ECO:0000313" key="9">
    <source>
        <dbReference type="EMBL" id="KAK4041319.1"/>
    </source>
</evidence>
<dbReference type="Pfam" id="PF02386">
    <property type="entry name" value="TrkH"/>
    <property type="match status" value="1"/>
</dbReference>
<feature type="compositionally biased region" description="Pro residues" evidence="7">
    <location>
        <begin position="227"/>
        <end position="239"/>
    </location>
</feature>
<sequence>MKWLDDFRERHSDGRLAAWAVKIRPYLPPINFITVHYAYFILSCLFFALVFWGTGSPSSLDISFLDSIYLSMSALTSTGMNTVNVSQMSLGQQIVLFIAMMLGHPILISLWTVLFRRHVFEKRFRAIVKAERARKLRAGSSTGLSSGFAELVALARLKSFSKSKSKANDATLPGLGSRIPNQSSGVQPERDVEAGLAPLAEGAPPHTPGARNVAFVEAPHPGHHKAPPGPPKAPPGPPKPADDDRTAEVRNFLEEKRKHVGRNGEFFNLTLHEREYLGGVEYRAVEVLVVTVALYYILWQLLGAIALGAWLAVNAPEIPAVNQQNAWWTGIFLSISAFTNGGMTLLDAGMTVFQSGYYFVLIVVTLLTLAGSQASPIFLRFIVWVLSRILRFSTKDDNHAVWKETFDFILQYPRRVYINMFPARPTWMLTVWLGGFLLVDWAMFFLLNIGNKVIESIPPGPRVMDGLFQSVSILSGGFAVVPISAVYFGLQVLWLVKMYASAYPTSITVRGSNVYEERSLGIYAGDEPGAADDKDEKSAPPGGGLFLTPAAATGVQPPLTPMSATSRMSRLSQLSQASRGGIDKIVGFGREGGALLGRQLKRRMTEFQGVGVAPRREKVNIPQLNQPTPKSSASSSTASVESQDHPPQQQDLVAHHVRSQLSHDVWWIALAFFLITIIETSHTLEDPAAYSLFNILFEIVSAYANNGVTMGLPNAAYSFSGGWHGGSKLVLVLVMLRGRHRDLPVALDRAVKLPSMDLDEKEDDDAEIRRIISRTPNLGSPLNSPGLIRPFAPM</sequence>